<organism evidence="2 3">
    <name type="scientific">Tsukamurella asaccharolytica</name>
    <dbReference type="NCBI Taxonomy" id="2592067"/>
    <lineage>
        <taxon>Bacteria</taxon>
        <taxon>Bacillati</taxon>
        <taxon>Actinomycetota</taxon>
        <taxon>Actinomycetes</taxon>
        <taxon>Mycobacteriales</taxon>
        <taxon>Tsukamurellaceae</taxon>
        <taxon>Tsukamurella</taxon>
    </lineage>
</organism>
<evidence type="ECO:0008006" key="4">
    <source>
        <dbReference type="Google" id="ProtNLM"/>
    </source>
</evidence>
<dbReference type="RefSeq" id="WP_068626814.1">
    <property type="nucleotide sequence ID" value="NZ_VIGW01000019.1"/>
</dbReference>
<protein>
    <recommendedName>
        <fullName evidence="4">Toxin-antitoxin system HicB family antitoxin</fullName>
    </recommendedName>
</protein>
<dbReference type="OrthoDB" id="4733813at2"/>
<evidence type="ECO:0000313" key="2">
    <source>
        <dbReference type="EMBL" id="TWS17752.1"/>
    </source>
</evidence>
<feature type="region of interest" description="Disordered" evidence="1">
    <location>
        <begin position="77"/>
        <end position="108"/>
    </location>
</feature>
<dbReference type="EMBL" id="VIGW01000019">
    <property type="protein sequence ID" value="TWS17752.1"/>
    <property type="molecule type" value="Genomic_DNA"/>
</dbReference>
<dbReference type="Proteomes" id="UP000317291">
    <property type="component" value="Unassembled WGS sequence"/>
</dbReference>
<reference evidence="2 3" key="1">
    <citation type="submission" date="2019-06" db="EMBL/GenBank/DDBJ databases">
        <title>Tsukamurella conjunctivitidis sp. nov., Tsukamurella assacharolytica sp. nov. and Tsukamurella sputae sp. nov. isolated from patients with conjunctivitis, bacteraemia (lymphoma) and respiratory infection (sputum) in Hong Kong.</title>
        <authorList>
            <person name="Teng J.L.L."/>
            <person name="Lee H.H."/>
            <person name="Fong J.Y.H."/>
            <person name="Fok K.M.N."/>
            <person name="Lau S.K.P."/>
            <person name="Woo P.C.Y."/>
        </authorList>
    </citation>
    <scope>NUCLEOTIDE SEQUENCE [LARGE SCALE GENOMIC DNA]</scope>
    <source>
        <strain evidence="2 3">HKU71</strain>
    </source>
</reference>
<gene>
    <name evidence="2" type="ORF">FK529_18840</name>
</gene>
<proteinExistence type="predicted"/>
<sequence length="108" mass="11734">MSTPTPETGLKTLAIRLAPDVHAQLAFIAQLREHTINDEGIHAIVAHIEEARTDPDLLERAEAARQEVEREAALKREAISQMFGTEPPVSKSRPRRGAAASKADDSTG</sequence>
<dbReference type="AlphaFoldDB" id="A0A5C5R4U3"/>
<keyword evidence="3" id="KW-1185">Reference proteome</keyword>
<accession>A0A5C5R4U3</accession>
<evidence type="ECO:0000313" key="3">
    <source>
        <dbReference type="Proteomes" id="UP000317291"/>
    </source>
</evidence>
<comment type="caution">
    <text evidence="2">The sequence shown here is derived from an EMBL/GenBank/DDBJ whole genome shotgun (WGS) entry which is preliminary data.</text>
</comment>
<name>A0A5C5R4U3_9ACTN</name>
<evidence type="ECO:0000256" key="1">
    <source>
        <dbReference type="SAM" id="MobiDB-lite"/>
    </source>
</evidence>